<dbReference type="SUPFAM" id="SSF52172">
    <property type="entry name" value="CheY-like"/>
    <property type="match status" value="1"/>
</dbReference>
<dbReference type="SUPFAM" id="SSF55874">
    <property type="entry name" value="ATPase domain of HSP90 chaperone/DNA topoisomerase II/histidine kinase"/>
    <property type="match status" value="1"/>
</dbReference>
<evidence type="ECO:0000256" key="1">
    <source>
        <dbReference type="ARBA" id="ARBA00022553"/>
    </source>
</evidence>
<dbReference type="InterPro" id="IPR029016">
    <property type="entry name" value="GAF-like_dom_sf"/>
</dbReference>
<dbReference type="InterPro" id="IPR036890">
    <property type="entry name" value="HATPase_C_sf"/>
</dbReference>
<dbReference type="InterPro" id="IPR003594">
    <property type="entry name" value="HATPase_dom"/>
</dbReference>
<evidence type="ECO:0000256" key="3">
    <source>
        <dbReference type="SAM" id="MobiDB-lite"/>
    </source>
</evidence>
<dbReference type="Gene3D" id="1.10.287.130">
    <property type="match status" value="1"/>
</dbReference>
<feature type="compositionally biased region" description="Polar residues" evidence="3">
    <location>
        <begin position="397"/>
        <end position="406"/>
    </location>
</feature>
<dbReference type="SMART" id="SM00387">
    <property type="entry name" value="HATPase_c"/>
    <property type="match status" value="1"/>
</dbReference>
<dbReference type="InterPro" id="IPR004358">
    <property type="entry name" value="Sig_transdc_His_kin-like_C"/>
</dbReference>
<dbReference type="CDD" id="cd00082">
    <property type="entry name" value="HisKA"/>
    <property type="match status" value="1"/>
</dbReference>
<dbReference type="SMART" id="SM00448">
    <property type="entry name" value="REC"/>
    <property type="match status" value="1"/>
</dbReference>
<dbReference type="InterPro" id="IPR005467">
    <property type="entry name" value="His_kinase_dom"/>
</dbReference>
<name>A0A2J5I800_9EURO</name>
<feature type="compositionally biased region" description="Polar residues" evidence="3">
    <location>
        <begin position="32"/>
        <end position="52"/>
    </location>
</feature>
<dbReference type="PANTHER" id="PTHR43719">
    <property type="entry name" value="TWO-COMPONENT HISTIDINE KINASE"/>
    <property type="match status" value="1"/>
</dbReference>
<reference evidence="7" key="1">
    <citation type="submission" date="2017-12" db="EMBL/GenBank/DDBJ databases">
        <authorList>
            <consortium name="DOE Joint Genome Institute"/>
            <person name="Mondo S.J."/>
            <person name="Kjaerbolling I."/>
            <person name="Vesth T.C."/>
            <person name="Frisvad J.C."/>
            <person name="Nybo J.L."/>
            <person name="Theobald S."/>
            <person name="Kuo A."/>
            <person name="Bowyer P."/>
            <person name="Matsuda Y."/>
            <person name="Lyhne E.K."/>
            <person name="Kogle M.E."/>
            <person name="Clum A."/>
            <person name="Lipzen A."/>
            <person name="Salamov A."/>
            <person name="Ngan C.Y."/>
            <person name="Daum C."/>
            <person name="Chiniquy J."/>
            <person name="Barry K."/>
            <person name="LaButti K."/>
            <person name="Haridas S."/>
            <person name="Simmons B.A."/>
            <person name="Magnuson J.K."/>
            <person name="Mortensen U.H."/>
            <person name="Larsen T.O."/>
            <person name="Grigoriev I.V."/>
            <person name="Baker S.E."/>
            <person name="Andersen M.R."/>
            <person name="Nordberg H.P."/>
            <person name="Cantor M.N."/>
            <person name="Hua S.X."/>
        </authorList>
    </citation>
    <scope>NUCLEOTIDE SEQUENCE [LARGE SCALE GENOMIC DNA]</scope>
    <source>
        <strain evidence="7">IBT 19404</strain>
    </source>
</reference>
<feature type="compositionally biased region" description="Basic and acidic residues" evidence="3">
    <location>
        <begin position="279"/>
        <end position="292"/>
    </location>
</feature>
<feature type="compositionally biased region" description="Polar residues" evidence="3">
    <location>
        <begin position="248"/>
        <end position="264"/>
    </location>
</feature>
<evidence type="ECO:0000259" key="5">
    <source>
        <dbReference type="PROSITE" id="PS50110"/>
    </source>
</evidence>
<accession>A0A2J5I800</accession>
<dbReference type="Pfam" id="PF00072">
    <property type="entry name" value="Response_reg"/>
    <property type="match status" value="1"/>
</dbReference>
<dbReference type="InterPro" id="IPR036097">
    <property type="entry name" value="HisK_dim/P_sf"/>
</dbReference>
<feature type="region of interest" description="Disordered" evidence="3">
    <location>
        <begin position="379"/>
        <end position="412"/>
    </location>
</feature>
<feature type="compositionally biased region" description="Low complexity" evidence="3">
    <location>
        <begin position="379"/>
        <end position="388"/>
    </location>
</feature>
<organism evidence="6 7">
    <name type="scientific">Aspergillus taichungensis</name>
    <dbReference type="NCBI Taxonomy" id="482145"/>
    <lineage>
        <taxon>Eukaryota</taxon>
        <taxon>Fungi</taxon>
        <taxon>Dikarya</taxon>
        <taxon>Ascomycota</taxon>
        <taxon>Pezizomycotina</taxon>
        <taxon>Eurotiomycetes</taxon>
        <taxon>Eurotiomycetidae</taxon>
        <taxon>Eurotiales</taxon>
        <taxon>Aspergillaceae</taxon>
        <taxon>Aspergillus</taxon>
        <taxon>Aspergillus subgen. Circumdati</taxon>
    </lineage>
</organism>
<dbReference type="PROSITE" id="PS50110">
    <property type="entry name" value="RESPONSE_REGULATORY"/>
    <property type="match status" value="1"/>
</dbReference>
<dbReference type="PRINTS" id="PR00344">
    <property type="entry name" value="BCTRLSENSOR"/>
</dbReference>
<dbReference type="GO" id="GO:0000155">
    <property type="term" value="F:phosphorelay sensor kinase activity"/>
    <property type="evidence" value="ECO:0007669"/>
    <property type="project" value="InterPro"/>
</dbReference>
<feature type="region of interest" description="Disordered" evidence="3">
    <location>
        <begin position="1"/>
        <end position="61"/>
    </location>
</feature>
<dbReference type="OrthoDB" id="303614at2759"/>
<feature type="region of interest" description="Disordered" evidence="3">
    <location>
        <begin position="241"/>
        <end position="310"/>
    </location>
</feature>
<evidence type="ECO:0000313" key="7">
    <source>
        <dbReference type="Proteomes" id="UP000235023"/>
    </source>
</evidence>
<dbReference type="EMBL" id="KZ559500">
    <property type="protein sequence ID" value="PLN86132.1"/>
    <property type="molecule type" value="Genomic_DNA"/>
</dbReference>
<dbReference type="AlphaFoldDB" id="A0A2J5I800"/>
<evidence type="ECO:0000313" key="6">
    <source>
        <dbReference type="EMBL" id="PLN86132.1"/>
    </source>
</evidence>
<gene>
    <name evidence="6" type="ORF">BDW42DRAFT_159363</name>
</gene>
<dbReference type="SUPFAM" id="SSF47384">
    <property type="entry name" value="Homodimeric domain of signal transducing histidine kinase"/>
    <property type="match status" value="1"/>
</dbReference>
<dbReference type="Proteomes" id="UP000235023">
    <property type="component" value="Unassembled WGS sequence"/>
</dbReference>
<feature type="domain" description="Response regulatory" evidence="5">
    <location>
        <begin position="1038"/>
        <end position="1158"/>
    </location>
</feature>
<feature type="modified residue" description="4-aspartylphosphate" evidence="2">
    <location>
        <position position="1089"/>
    </location>
</feature>
<dbReference type="Gene3D" id="3.40.50.2300">
    <property type="match status" value="1"/>
</dbReference>
<keyword evidence="7" id="KW-1185">Reference proteome</keyword>
<dbReference type="PROSITE" id="PS50109">
    <property type="entry name" value="HIS_KIN"/>
    <property type="match status" value="1"/>
</dbReference>
<dbReference type="Gene3D" id="3.30.450.40">
    <property type="match status" value="1"/>
</dbReference>
<dbReference type="InterPro" id="IPR001789">
    <property type="entry name" value="Sig_transdc_resp-reg_receiver"/>
</dbReference>
<dbReference type="CDD" id="cd17546">
    <property type="entry name" value="REC_hyHK_CKI1_RcsC-like"/>
    <property type="match status" value="1"/>
</dbReference>
<sequence>MVLLDSADSHDHLTHSLSAKQPPSPELPWIYRTSSVTGTHGLQSHGLSSSPPMQRRESSLTTPMAADPVLASLAQLGLYRVGCSNGFVAFNEGSQTHIVVGVTPHSRHGNHDLTGVGTKTLGLGLKGDGPVKTSNVAVDASRRIVHDIAREEGLRSHPFVRQYPKIRFYVEVPLYSPDGDVIGTYCVGDQRPRSAFGAHEIQELRDVSSSIAVHIEGVWARHSHSRSDRWLNALLHLSDGWPDGESPRTPSKGSSVVDRTSRGSSEVPELRRLSVSTKSTRDLSPKSIKDQQADYGPTDVPESPFFKDFSPEPMVPPMKEEHQEHVKRCSDELNNRISVSEGSGSSHQASLLFSKASTLLRESLELDGVIFFDAARSNSRSSSSASASDWDKDPDPANSTQFSGSKFQPRWSKKSCEPLGYALSGTPIESRIAMSRISVSEGLLHDLFTAYPQGKIFYPLSTNAGTRRQSEQKELIHHTTTARIAHELPEAASAIFFPLWNWDTSRWLAGTLLWTREGKRLLGPEDLAFLRAFGSTLAAEFSRMDWKSTEKSKSDLLASVSHELRSPLHGMLASAELLQTTNLEPAQKDMVTMVETCGLTLLDTMNYLLDVTKINNLTRVHKNDDGFDEVHFDRLASEFALDTLVEEVTESLYAGHRSLMNASKIAGRYITDGNGEGSESASDKQQKNSDSLSVIVRIDDLDSWTIKSVSGGWRRLVMNLLGNAFKFTRSGFIEVGLSKEVQRTEKGKTVFAHLCVTDTGCGMSPQFLEHSLFKPFIQENFLTEGVGLGLSIVEKLITYLGGSIEVKSDVGVGTRFDVRVPLEFAPQAPVPQVLTPESGPGARTVTRVCLVGLSPVVNFKTAPGGVLSLEAKRKLAIRAAMSNVILSRQGWSLSYADTLREASGDVAVVEETTLKKIANNGPMHANFRTIIVLGDQGVSLPEGFTIENAQVIYLAQPLVPRRITEALGRVLEETKQEPSFASLSPVFGPFPGTATRGRSLSEAFALAKGFESPPVMRENMAEYTPPPPQHEPQGKELRVLIVDDNEINIKLLATFMRKIGCSYETATNGLEAWEKYKTSSGGFDYVLMDISMPIMDGIVSSSKIREYEEEQGLARTAIMAVTGVASSTMQQQAFAAGIDDYLVKPLSLHDLKRIMNIA</sequence>
<dbReference type="FunFam" id="1.10.287.130:FF:000023">
    <property type="entry name" value="Sensor histidine kinase/response regulator, putative"/>
    <property type="match status" value="1"/>
</dbReference>
<dbReference type="SMART" id="SM00388">
    <property type="entry name" value="HisKA"/>
    <property type="match status" value="1"/>
</dbReference>
<evidence type="ECO:0000259" key="4">
    <source>
        <dbReference type="PROSITE" id="PS50109"/>
    </source>
</evidence>
<dbReference type="Pfam" id="PF00512">
    <property type="entry name" value="HisKA"/>
    <property type="match status" value="1"/>
</dbReference>
<dbReference type="SUPFAM" id="SSF55781">
    <property type="entry name" value="GAF domain-like"/>
    <property type="match status" value="1"/>
</dbReference>
<dbReference type="InterPro" id="IPR050956">
    <property type="entry name" value="2C_system_His_kinase"/>
</dbReference>
<protein>
    <submittedName>
        <fullName evidence="6">Sensor histidine kinase/response regulator</fullName>
    </submittedName>
</protein>
<keyword evidence="6" id="KW-0418">Kinase</keyword>
<keyword evidence="6" id="KW-0808">Transferase</keyword>
<proteinExistence type="predicted"/>
<dbReference type="PANTHER" id="PTHR43719:SF11">
    <property type="entry name" value="HISTIDINE KINASE_RESPONSE REGULATOR, PUTATIVE-RELATED"/>
    <property type="match status" value="1"/>
</dbReference>
<evidence type="ECO:0000256" key="2">
    <source>
        <dbReference type="PROSITE-ProRule" id="PRU00169"/>
    </source>
</evidence>
<dbReference type="Pfam" id="PF02518">
    <property type="entry name" value="HATPase_c"/>
    <property type="match status" value="1"/>
</dbReference>
<keyword evidence="1 2" id="KW-0597">Phosphoprotein</keyword>
<feature type="domain" description="Histidine kinase" evidence="4">
    <location>
        <begin position="559"/>
        <end position="824"/>
    </location>
</feature>
<dbReference type="Gene3D" id="3.30.565.10">
    <property type="entry name" value="Histidine kinase-like ATPase, C-terminal domain"/>
    <property type="match status" value="1"/>
</dbReference>
<dbReference type="InterPro" id="IPR003661">
    <property type="entry name" value="HisK_dim/P_dom"/>
</dbReference>
<dbReference type="InterPro" id="IPR011006">
    <property type="entry name" value="CheY-like_superfamily"/>
</dbReference>